<dbReference type="OrthoDB" id="1470350at2759"/>
<dbReference type="AlphaFoldDB" id="A0A1S9DWT3"/>
<reference evidence="11 12" key="1">
    <citation type="submission" date="2016-10" db="EMBL/GenBank/DDBJ databases">
        <title>Genome sequencing of Aspergillus oryzae BCC7051.</title>
        <authorList>
            <person name="Thammarongtham C."/>
            <person name="Vorapreeda T."/>
            <person name="Nookaew I."/>
            <person name="Srisuk T."/>
            <person name="Land M."/>
            <person name="Jeennor S."/>
            <person name="Laoteng K."/>
        </authorList>
    </citation>
    <scope>NUCLEOTIDE SEQUENCE [LARGE SCALE GENOMIC DNA]</scope>
    <source>
        <strain evidence="11 12">BCC7051</strain>
    </source>
</reference>
<feature type="binding site" description="axial binding residue" evidence="8">
    <location>
        <position position="447"/>
    </location>
    <ligand>
        <name>heme</name>
        <dbReference type="ChEBI" id="CHEBI:30413"/>
    </ligand>
    <ligandPart>
        <name>Fe</name>
        <dbReference type="ChEBI" id="CHEBI:18248"/>
    </ligandPart>
</feature>
<evidence type="ECO:0000256" key="5">
    <source>
        <dbReference type="ARBA" id="ARBA00023002"/>
    </source>
</evidence>
<evidence type="ECO:0000256" key="1">
    <source>
        <dbReference type="ARBA" id="ARBA00001971"/>
    </source>
</evidence>
<organism evidence="11 12">
    <name type="scientific">Aspergillus oryzae</name>
    <name type="common">Yellow koji mold</name>
    <dbReference type="NCBI Taxonomy" id="5062"/>
    <lineage>
        <taxon>Eukaryota</taxon>
        <taxon>Fungi</taxon>
        <taxon>Dikarya</taxon>
        <taxon>Ascomycota</taxon>
        <taxon>Pezizomycotina</taxon>
        <taxon>Eurotiomycetes</taxon>
        <taxon>Eurotiomycetidae</taxon>
        <taxon>Eurotiales</taxon>
        <taxon>Aspergillaceae</taxon>
        <taxon>Aspergillus</taxon>
        <taxon>Aspergillus subgen. Circumdati</taxon>
    </lineage>
</organism>
<comment type="similarity">
    <text evidence="2">Belongs to the cytochrome P450 family.</text>
</comment>
<sequence length="707" mass="80593">MLPANNLAFILSPVVTFELIGGVIALVSIAAIASWSYNVFFHPLSNYPGPRLAAATRLWYAWHCAKGSLPFAIHELHLRYGDVVRVAPDELSYIHPDGWNEIYGHRPGQSEIPKDPSFYSSALSSPEGIFRAPRDRHGYIRRQMSHGFSEKSMREQEDTIRHYADLMISYLSTQANGPKENVVDFTRWYNYFTFDVMGQLVFGESFNCLQSSGFHPWVSIIFDSIRYNVFVRCTQFWPWLSPVIRRFIPKSFQRRKIEQQALSREKANYRKTIHDGRNDLVANLLKPDSGVTDLEYQSTVQTLIVAGSETTASLLCGVTFHLLNNPEKLEKAVKEVRSEFDSADKISFVSVNKLHYLLACLNEALRVYPPVADGFPRRTGSNVEVINGQPVPPNTAIRMTHWATYRSPRNFVRPNEYLPERWLGNAPGFEKDHKNALQPFHVGPRNCIGRNLAYMEMRLLLALVLWNFDLELCPASKLWDKQRVYNLWEKPELKYNFVNLRKPIIINGATHIVDLDGDVMIVLRNANAPFAVSELPSPAITEEPTTDPFAGDGHGGAPEKKPIEEFSYDQNRANHNDHQKDNIDDESRGKTFRIQVSAKHLMHASRVFKVSLTGGGKENITFCQQGSVEMTTEGWNLEAFLILLKIIHGQAHDLPQKLSLEMLGKVTVLPDFYGCQRPVRVLADMMWIRSIMDKADIPNEYTRDIKL</sequence>
<evidence type="ECO:0000256" key="6">
    <source>
        <dbReference type="ARBA" id="ARBA00023004"/>
    </source>
</evidence>
<feature type="region of interest" description="Disordered" evidence="9">
    <location>
        <begin position="543"/>
        <end position="562"/>
    </location>
</feature>
<dbReference type="GO" id="GO:0045122">
    <property type="term" value="P:aflatoxin biosynthetic process"/>
    <property type="evidence" value="ECO:0007669"/>
    <property type="project" value="UniProtKB-ARBA"/>
</dbReference>
<dbReference type="InterPro" id="IPR001128">
    <property type="entry name" value="Cyt_P450"/>
</dbReference>
<dbReference type="GO" id="GO:0020037">
    <property type="term" value="F:heme binding"/>
    <property type="evidence" value="ECO:0007669"/>
    <property type="project" value="InterPro"/>
</dbReference>
<dbReference type="PANTHER" id="PTHR24305">
    <property type="entry name" value="CYTOCHROME P450"/>
    <property type="match status" value="1"/>
</dbReference>
<evidence type="ECO:0000313" key="11">
    <source>
        <dbReference type="EMBL" id="OOO13528.1"/>
    </source>
</evidence>
<keyword evidence="7" id="KW-0503">Monooxygenase</keyword>
<feature type="transmembrane region" description="Helical" evidence="10">
    <location>
        <begin position="7"/>
        <end position="37"/>
    </location>
</feature>
<dbReference type="InterPro" id="IPR036396">
    <property type="entry name" value="Cyt_P450_sf"/>
</dbReference>
<dbReference type="eggNOG" id="KOG0158">
    <property type="taxonomic scope" value="Eukaryota"/>
</dbReference>
<dbReference type="FunFam" id="1.10.630.10:FF:000047">
    <property type="entry name" value="Cytochrome P450 monooxygenase"/>
    <property type="match status" value="1"/>
</dbReference>
<keyword evidence="5" id="KW-0560">Oxidoreductase</keyword>
<evidence type="ECO:0000256" key="8">
    <source>
        <dbReference type="PIRSR" id="PIRSR602401-1"/>
    </source>
</evidence>
<keyword evidence="10" id="KW-0812">Transmembrane</keyword>
<evidence type="ECO:0000256" key="9">
    <source>
        <dbReference type="SAM" id="MobiDB-lite"/>
    </source>
</evidence>
<dbReference type="VEuPathDB" id="FungiDB:AO090038000547"/>
<dbReference type="VEuPathDB" id="FungiDB:AO090005000118"/>
<evidence type="ECO:0000256" key="2">
    <source>
        <dbReference type="ARBA" id="ARBA00010617"/>
    </source>
</evidence>
<dbReference type="PRINTS" id="PR00463">
    <property type="entry name" value="EP450I"/>
</dbReference>
<proteinExistence type="inferred from homology"/>
<comment type="cofactor">
    <cofactor evidence="1 8">
        <name>heme</name>
        <dbReference type="ChEBI" id="CHEBI:30413"/>
    </cofactor>
</comment>
<keyword evidence="4 8" id="KW-0479">Metal-binding</keyword>
<keyword evidence="10" id="KW-1133">Transmembrane helix</keyword>
<comment type="caution">
    <text evidence="11">The sequence shown here is derived from an EMBL/GenBank/DDBJ whole genome shotgun (WGS) entry which is preliminary data.</text>
</comment>
<dbReference type="PROSITE" id="PS00086">
    <property type="entry name" value="CYTOCHROME_P450"/>
    <property type="match status" value="1"/>
</dbReference>
<dbReference type="Pfam" id="PF00067">
    <property type="entry name" value="p450"/>
    <property type="match status" value="1"/>
</dbReference>
<keyword evidence="10" id="KW-0472">Membrane</keyword>
<dbReference type="GO" id="GO:0016705">
    <property type="term" value="F:oxidoreductase activity, acting on paired donors, with incorporation or reduction of molecular oxygen"/>
    <property type="evidence" value="ECO:0007669"/>
    <property type="project" value="InterPro"/>
</dbReference>
<dbReference type="EMBL" id="MKZY01000002">
    <property type="protein sequence ID" value="OOO13528.1"/>
    <property type="molecule type" value="Genomic_DNA"/>
</dbReference>
<accession>A0A1S9DWT3</accession>
<evidence type="ECO:0000313" key="12">
    <source>
        <dbReference type="Proteomes" id="UP000190312"/>
    </source>
</evidence>
<gene>
    <name evidence="11" type="ORF">OAory_01012770</name>
</gene>
<evidence type="ECO:0000256" key="7">
    <source>
        <dbReference type="ARBA" id="ARBA00023033"/>
    </source>
</evidence>
<dbReference type="InterPro" id="IPR017972">
    <property type="entry name" value="Cyt_P450_CS"/>
</dbReference>
<name>A0A1S9DWT3_ASPOZ</name>
<dbReference type="Proteomes" id="UP000190312">
    <property type="component" value="Unassembled WGS sequence"/>
</dbReference>
<dbReference type="InterPro" id="IPR002401">
    <property type="entry name" value="Cyt_P450_E_grp-I"/>
</dbReference>
<dbReference type="PRINTS" id="PR00385">
    <property type="entry name" value="P450"/>
</dbReference>
<keyword evidence="6 8" id="KW-0408">Iron</keyword>
<evidence type="ECO:0000256" key="3">
    <source>
        <dbReference type="ARBA" id="ARBA00022617"/>
    </source>
</evidence>
<dbReference type="Gene3D" id="1.10.630.10">
    <property type="entry name" value="Cytochrome P450"/>
    <property type="match status" value="1"/>
</dbReference>
<protein>
    <submittedName>
        <fullName evidence="11">Cytochrome P450</fullName>
    </submittedName>
</protein>
<dbReference type="GO" id="GO:0005506">
    <property type="term" value="F:iron ion binding"/>
    <property type="evidence" value="ECO:0007669"/>
    <property type="project" value="InterPro"/>
</dbReference>
<dbReference type="CDD" id="cd11058">
    <property type="entry name" value="CYP60B-like"/>
    <property type="match status" value="1"/>
</dbReference>
<dbReference type="SUPFAM" id="SSF48264">
    <property type="entry name" value="Cytochrome P450"/>
    <property type="match status" value="1"/>
</dbReference>
<keyword evidence="3 8" id="KW-0349">Heme</keyword>
<dbReference type="GO" id="GO:0004497">
    <property type="term" value="F:monooxygenase activity"/>
    <property type="evidence" value="ECO:0007669"/>
    <property type="project" value="UniProtKB-KW"/>
</dbReference>
<evidence type="ECO:0000256" key="10">
    <source>
        <dbReference type="SAM" id="Phobius"/>
    </source>
</evidence>
<dbReference type="InterPro" id="IPR050121">
    <property type="entry name" value="Cytochrome_P450_monoxygenase"/>
</dbReference>
<dbReference type="PANTHER" id="PTHR24305:SF230">
    <property type="entry name" value="P450, PUTATIVE (EUROFUNG)-RELATED"/>
    <property type="match status" value="1"/>
</dbReference>
<evidence type="ECO:0000256" key="4">
    <source>
        <dbReference type="ARBA" id="ARBA00022723"/>
    </source>
</evidence>